<accession>A0A6D2GDK5</accession>
<reference evidence="1 2" key="1">
    <citation type="submission" date="2018-12" db="EMBL/GenBank/DDBJ databases">
        <authorList>
            <consortium name="Pathogen Informatics"/>
        </authorList>
    </citation>
    <scope>NUCLEOTIDE SEQUENCE [LARGE SCALE GENOMIC DNA]</scope>
    <source>
        <strain evidence="1 2">NCTC5773</strain>
    </source>
</reference>
<organism evidence="1 2">
    <name type="scientific">Salmonella enterica subsp. salamae</name>
    <dbReference type="NCBI Taxonomy" id="59202"/>
    <lineage>
        <taxon>Bacteria</taxon>
        <taxon>Pseudomonadati</taxon>
        <taxon>Pseudomonadota</taxon>
        <taxon>Gammaproteobacteria</taxon>
        <taxon>Enterobacterales</taxon>
        <taxon>Enterobacteriaceae</taxon>
        <taxon>Salmonella</taxon>
    </lineage>
</organism>
<evidence type="ECO:0008006" key="3">
    <source>
        <dbReference type="Google" id="ProtNLM"/>
    </source>
</evidence>
<dbReference type="Proteomes" id="UP000267858">
    <property type="component" value="Chromosome"/>
</dbReference>
<dbReference type="EMBL" id="LR134141">
    <property type="protein sequence ID" value="VEA05921.1"/>
    <property type="molecule type" value="Genomic_DNA"/>
</dbReference>
<evidence type="ECO:0000313" key="1">
    <source>
        <dbReference type="EMBL" id="VEA05921.1"/>
    </source>
</evidence>
<name>A0A6D2GDK5_SALER</name>
<dbReference type="RefSeq" id="WP_150363935.1">
    <property type="nucleotide sequence ID" value="NZ_DACWUI010000028.1"/>
</dbReference>
<protein>
    <recommendedName>
        <fullName evidence="3">Lipoprotein</fullName>
    </recommendedName>
</protein>
<dbReference type="AlphaFoldDB" id="A0A6D2GDK5"/>
<dbReference type="PROSITE" id="PS51257">
    <property type="entry name" value="PROKAR_LIPOPROTEIN"/>
    <property type="match status" value="1"/>
</dbReference>
<evidence type="ECO:0000313" key="2">
    <source>
        <dbReference type="Proteomes" id="UP000267858"/>
    </source>
</evidence>
<sequence length="133" mass="15273">MMKKLIVISSFIILTACGDRNECSFDKLTSYGEIEDHVTLRLHDMQYACGDCVSLYRVDKIIHSENNEYKFYFNKEITISFLNDNLEKKLEDELNKSSCDHGKYSYILSGGFRNNLLGVGRLDVTEGHLVCDD</sequence>
<proteinExistence type="predicted"/>
<gene>
    <name evidence="1" type="ORF">NCTC5773_03965</name>
</gene>